<comment type="caution">
    <text evidence="3">The sequence shown here is derived from an EMBL/GenBank/DDBJ whole genome shotgun (WGS) entry which is preliminary data.</text>
</comment>
<keyword evidence="4" id="KW-1185">Reference proteome</keyword>
<evidence type="ECO:0000313" key="3">
    <source>
        <dbReference type="EMBL" id="GLQ16398.1"/>
    </source>
</evidence>
<dbReference type="Proteomes" id="UP001161405">
    <property type="component" value="Unassembled WGS sequence"/>
</dbReference>
<dbReference type="PRINTS" id="PR00081">
    <property type="entry name" value="GDHRDH"/>
</dbReference>
<proteinExistence type="inferred from homology"/>
<dbReference type="PANTHER" id="PTHR43157:SF31">
    <property type="entry name" value="PHOSPHATIDYLINOSITOL-GLYCAN BIOSYNTHESIS CLASS F PROTEIN"/>
    <property type="match status" value="1"/>
</dbReference>
<dbReference type="InterPro" id="IPR002347">
    <property type="entry name" value="SDR_fam"/>
</dbReference>
<dbReference type="CDD" id="cd05327">
    <property type="entry name" value="retinol-DH_like_SDR_c_like"/>
    <property type="match status" value="1"/>
</dbReference>
<dbReference type="Pfam" id="PF00106">
    <property type="entry name" value="adh_short"/>
    <property type="match status" value="1"/>
</dbReference>
<evidence type="ECO:0000256" key="2">
    <source>
        <dbReference type="RuleBase" id="RU000363"/>
    </source>
</evidence>
<dbReference type="Gene3D" id="3.40.50.720">
    <property type="entry name" value="NAD(P)-binding Rossmann-like Domain"/>
    <property type="match status" value="1"/>
</dbReference>
<organism evidence="3 4">
    <name type="scientific">Maritalea porphyrae</name>
    <dbReference type="NCBI Taxonomy" id="880732"/>
    <lineage>
        <taxon>Bacteria</taxon>
        <taxon>Pseudomonadati</taxon>
        <taxon>Pseudomonadota</taxon>
        <taxon>Alphaproteobacteria</taxon>
        <taxon>Hyphomicrobiales</taxon>
        <taxon>Devosiaceae</taxon>
        <taxon>Maritalea</taxon>
    </lineage>
</organism>
<dbReference type="PANTHER" id="PTHR43157">
    <property type="entry name" value="PHOSPHATIDYLINOSITOL-GLYCAN BIOSYNTHESIS CLASS F PROTEIN-RELATED"/>
    <property type="match status" value="1"/>
</dbReference>
<dbReference type="EMBL" id="BSNI01000001">
    <property type="protein sequence ID" value="GLQ16398.1"/>
    <property type="molecule type" value="Genomic_DNA"/>
</dbReference>
<sequence length="316" mass="34405">MTKYKLPFGKNGWGYERTPDMSGKTVVITGGNSGIGLEAAKVLVSKNAHVTIFCRNEEKAKDAVAQINEHATPAASIDYVLMDLASLESVRAAADTYLKTHETLDVLLNNAGLMMIPTRTLTKDGFETQFGVNHLGHFLFAQMLYPLVEKAKGRIIAVSSIAHRWGLERIKFEDLNFDEGYSSTVSYGQSKLANMLFIHELQHRLKAAGSAVDAYVVHPGYADTNLQRTGPGGIEKWLMVVFGRFLSHPPSHGAKSLVLAAADPEAKPVTFYGPVKRGGLGGPVGETPIAPWGRDMDAAAKLWHVSEELTGAKWDI</sequence>
<accession>A0ABQ5UM72</accession>
<name>A0ABQ5UM72_9HYPH</name>
<comment type="similarity">
    <text evidence="2">Belongs to the short-chain dehydrogenases/reductases (SDR) family.</text>
</comment>
<evidence type="ECO:0000256" key="1">
    <source>
        <dbReference type="ARBA" id="ARBA00023002"/>
    </source>
</evidence>
<protein>
    <submittedName>
        <fullName evidence="3">Oxidoreductase</fullName>
    </submittedName>
</protein>
<dbReference type="SUPFAM" id="SSF51735">
    <property type="entry name" value="NAD(P)-binding Rossmann-fold domains"/>
    <property type="match status" value="1"/>
</dbReference>
<keyword evidence="1" id="KW-0560">Oxidoreductase</keyword>
<dbReference type="RefSeq" id="WP_284361991.1">
    <property type="nucleotide sequence ID" value="NZ_BSNI01000001.1"/>
</dbReference>
<reference evidence="3" key="2">
    <citation type="submission" date="2023-01" db="EMBL/GenBank/DDBJ databases">
        <title>Draft genome sequence of Maritalea porphyrae strain NBRC 107169.</title>
        <authorList>
            <person name="Sun Q."/>
            <person name="Mori K."/>
        </authorList>
    </citation>
    <scope>NUCLEOTIDE SEQUENCE</scope>
    <source>
        <strain evidence="3">NBRC 107169</strain>
    </source>
</reference>
<evidence type="ECO:0000313" key="4">
    <source>
        <dbReference type="Proteomes" id="UP001161405"/>
    </source>
</evidence>
<dbReference type="NCBIfam" id="NF004846">
    <property type="entry name" value="PRK06197.1"/>
    <property type="match status" value="1"/>
</dbReference>
<reference evidence="3" key="1">
    <citation type="journal article" date="2014" name="Int. J. Syst. Evol. Microbiol.">
        <title>Complete genome of a new Firmicutes species belonging to the dominant human colonic microbiota ('Ruminococcus bicirculans') reveals two chromosomes and a selective capacity to utilize plant glucans.</title>
        <authorList>
            <consortium name="NISC Comparative Sequencing Program"/>
            <person name="Wegmann U."/>
            <person name="Louis P."/>
            <person name="Goesmann A."/>
            <person name="Henrissat B."/>
            <person name="Duncan S.H."/>
            <person name="Flint H.J."/>
        </authorList>
    </citation>
    <scope>NUCLEOTIDE SEQUENCE</scope>
    <source>
        <strain evidence="3">NBRC 107169</strain>
    </source>
</reference>
<gene>
    <name evidence="3" type="ORF">GCM10007879_06470</name>
</gene>
<dbReference type="InterPro" id="IPR036291">
    <property type="entry name" value="NAD(P)-bd_dom_sf"/>
</dbReference>
<dbReference type="PRINTS" id="PR00080">
    <property type="entry name" value="SDRFAMILY"/>
</dbReference>